<dbReference type="Proteomes" id="UP000799770">
    <property type="component" value="Unassembled WGS sequence"/>
</dbReference>
<dbReference type="GO" id="GO:0016705">
    <property type="term" value="F:oxidoreductase activity, acting on paired donors, with incorporation or reduction of molecular oxygen"/>
    <property type="evidence" value="ECO:0007669"/>
    <property type="project" value="InterPro"/>
</dbReference>
<sequence length="493" mass="55007">MESMITIPNVVAAFGSTVIIGTVWICFQVVRIAYDPDLREIPGPLISTFTNIPLKIAILRGRRSVYIHALHEQYGPYVRIAPREIAIADFDAFRTIHRIGSDFNKGPWYQGQAPGQDSDDNSGVFCVLSNKAASHRRRRFQAAGTRKVVAEWEPQVVELVDLTVHRIQHDLQHRGESDVMKWWTFLASDVTGSLAFGEPFGNVQNGERSALVRDIEAAMPIIGMRIELPWTKPILDGLPTWCGNSWSPLFERFVGYGQDAVRATRAAQAGGSKTLFSKMVVQDEKEQEIPDDLIEKEARNVIVAGTDTTAMTLTYLTYAVLKHEQIKQRLVAELKRLSTRPTWGELENAKLLNNVIQETMRLYPAIPGSLMRTVPAGGAHLGGFVLPTGTQVATQAWTFHRDANVFDQPLRFNPDRWDNSTPAMKEHMMAFGGPTRICLGQNIARLEILYAVSTLFRTCPDITLAPSTTDNSMEMVDYFAIKPKAGKCVVIPV</sequence>
<evidence type="ECO:0000256" key="1">
    <source>
        <dbReference type="ARBA" id="ARBA00010617"/>
    </source>
</evidence>
<dbReference type="Gene3D" id="1.10.630.10">
    <property type="entry name" value="Cytochrome P450"/>
    <property type="match status" value="1"/>
</dbReference>
<keyword evidence="2" id="KW-0560">Oxidoreductase</keyword>
<reference evidence="5" key="1">
    <citation type="journal article" date="2020" name="Stud. Mycol.">
        <title>101 Dothideomycetes genomes: a test case for predicting lifestyles and emergence of pathogens.</title>
        <authorList>
            <person name="Haridas S."/>
            <person name="Albert R."/>
            <person name="Binder M."/>
            <person name="Bloem J."/>
            <person name="Labutti K."/>
            <person name="Salamov A."/>
            <person name="Andreopoulos B."/>
            <person name="Baker S."/>
            <person name="Barry K."/>
            <person name="Bills G."/>
            <person name="Bluhm B."/>
            <person name="Cannon C."/>
            <person name="Castanera R."/>
            <person name="Culley D."/>
            <person name="Daum C."/>
            <person name="Ezra D."/>
            <person name="Gonzalez J."/>
            <person name="Henrissat B."/>
            <person name="Kuo A."/>
            <person name="Liang C."/>
            <person name="Lipzen A."/>
            <person name="Lutzoni F."/>
            <person name="Magnuson J."/>
            <person name="Mondo S."/>
            <person name="Nolan M."/>
            <person name="Ohm R."/>
            <person name="Pangilinan J."/>
            <person name="Park H.-J."/>
            <person name="Ramirez L."/>
            <person name="Alfaro M."/>
            <person name="Sun H."/>
            <person name="Tritt A."/>
            <person name="Yoshinaga Y."/>
            <person name="Zwiers L.-H."/>
            <person name="Turgeon B."/>
            <person name="Goodwin S."/>
            <person name="Spatafora J."/>
            <person name="Crous P."/>
            <person name="Grigoriev I."/>
        </authorList>
    </citation>
    <scope>NUCLEOTIDE SEQUENCE</scope>
    <source>
        <strain evidence="5">CBS 627.86</strain>
    </source>
</reference>
<dbReference type="GO" id="GO:0005506">
    <property type="term" value="F:iron ion binding"/>
    <property type="evidence" value="ECO:0007669"/>
    <property type="project" value="InterPro"/>
</dbReference>
<keyword evidence="3" id="KW-0408">Iron</keyword>
<comment type="cofactor">
    <cofactor evidence="3">
        <name>heme</name>
        <dbReference type="ChEBI" id="CHEBI:30413"/>
    </cofactor>
</comment>
<dbReference type="PANTHER" id="PTHR24305:SF96">
    <property type="entry name" value="CYTOCHROME P450 MONOOXYGENASE STCB-RELATED"/>
    <property type="match status" value="1"/>
</dbReference>
<dbReference type="InterPro" id="IPR050121">
    <property type="entry name" value="Cytochrome_P450_monoxygenase"/>
</dbReference>
<comment type="similarity">
    <text evidence="1">Belongs to the cytochrome P450 family.</text>
</comment>
<dbReference type="PRINTS" id="PR00385">
    <property type="entry name" value="P450"/>
</dbReference>
<dbReference type="InterPro" id="IPR036396">
    <property type="entry name" value="Cyt_P450_sf"/>
</dbReference>
<dbReference type="PRINTS" id="PR00463">
    <property type="entry name" value="EP450I"/>
</dbReference>
<dbReference type="OrthoDB" id="1470350at2759"/>
<evidence type="ECO:0000256" key="3">
    <source>
        <dbReference type="PIRSR" id="PIRSR602401-1"/>
    </source>
</evidence>
<evidence type="ECO:0000313" key="5">
    <source>
        <dbReference type="EMBL" id="KAF2114292.1"/>
    </source>
</evidence>
<name>A0A6A5Z4E5_9PLEO</name>
<dbReference type="GO" id="GO:0020037">
    <property type="term" value="F:heme binding"/>
    <property type="evidence" value="ECO:0007669"/>
    <property type="project" value="InterPro"/>
</dbReference>
<organism evidence="5 6">
    <name type="scientific">Lophiotrema nucula</name>
    <dbReference type="NCBI Taxonomy" id="690887"/>
    <lineage>
        <taxon>Eukaryota</taxon>
        <taxon>Fungi</taxon>
        <taxon>Dikarya</taxon>
        <taxon>Ascomycota</taxon>
        <taxon>Pezizomycotina</taxon>
        <taxon>Dothideomycetes</taxon>
        <taxon>Pleosporomycetidae</taxon>
        <taxon>Pleosporales</taxon>
        <taxon>Lophiotremataceae</taxon>
        <taxon>Lophiotrema</taxon>
    </lineage>
</organism>
<keyword evidence="3" id="KW-0479">Metal-binding</keyword>
<keyword evidence="4" id="KW-1133">Transmembrane helix</keyword>
<keyword evidence="4" id="KW-0812">Transmembrane</keyword>
<feature type="transmembrane region" description="Helical" evidence="4">
    <location>
        <begin position="12"/>
        <end position="34"/>
    </location>
</feature>
<dbReference type="InterPro" id="IPR001128">
    <property type="entry name" value="Cyt_P450"/>
</dbReference>
<protein>
    <submittedName>
        <fullName evidence="5">Cytochrome P450</fullName>
    </submittedName>
</protein>
<gene>
    <name evidence="5" type="ORF">BDV96DRAFT_688490</name>
</gene>
<dbReference type="AlphaFoldDB" id="A0A6A5Z4E5"/>
<keyword evidence="6" id="KW-1185">Reference proteome</keyword>
<dbReference type="SUPFAM" id="SSF48264">
    <property type="entry name" value="Cytochrome P450"/>
    <property type="match status" value="1"/>
</dbReference>
<keyword evidence="3" id="KW-0349">Heme</keyword>
<evidence type="ECO:0000256" key="4">
    <source>
        <dbReference type="SAM" id="Phobius"/>
    </source>
</evidence>
<evidence type="ECO:0000313" key="6">
    <source>
        <dbReference type="Proteomes" id="UP000799770"/>
    </source>
</evidence>
<evidence type="ECO:0000256" key="2">
    <source>
        <dbReference type="ARBA" id="ARBA00023002"/>
    </source>
</evidence>
<dbReference type="PANTHER" id="PTHR24305">
    <property type="entry name" value="CYTOCHROME P450"/>
    <property type="match status" value="1"/>
</dbReference>
<proteinExistence type="inferred from homology"/>
<dbReference type="Pfam" id="PF00067">
    <property type="entry name" value="p450"/>
    <property type="match status" value="1"/>
</dbReference>
<accession>A0A6A5Z4E5</accession>
<feature type="binding site" description="axial binding residue" evidence="3">
    <location>
        <position position="438"/>
    </location>
    <ligand>
        <name>heme</name>
        <dbReference type="ChEBI" id="CHEBI:30413"/>
    </ligand>
    <ligandPart>
        <name>Fe</name>
        <dbReference type="ChEBI" id="CHEBI:18248"/>
    </ligandPart>
</feature>
<dbReference type="GO" id="GO:0004497">
    <property type="term" value="F:monooxygenase activity"/>
    <property type="evidence" value="ECO:0007669"/>
    <property type="project" value="InterPro"/>
</dbReference>
<dbReference type="EMBL" id="ML977326">
    <property type="protein sequence ID" value="KAF2114292.1"/>
    <property type="molecule type" value="Genomic_DNA"/>
</dbReference>
<dbReference type="InterPro" id="IPR002401">
    <property type="entry name" value="Cyt_P450_E_grp-I"/>
</dbReference>
<keyword evidence="4" id="KW-0472">Membrane</keyword>